<dbReference type="SUPFAM" id="SSF64307">
    <property type="entry name" value="SirA-like"/>
    <property type="match status" value="1"/>
</dbReference>
<dbReference type="GO" id="GO:0002143">
    <property type="term" value="P:tRNA wobble position uridine thiolation"/>
    <property type="evidence" value="ECO:0007669"/>
    <property type="project" value="InterPro"/>
</dbReference>
<dbReference type="InterPro" id="IPR036868">
    <property type="entry name" value="TusA-like_sf"/>
</dbReference>
<sequence length="83" mass="9283">MTQTDIPAADAILDASGLNCPEPVMMLHNKVRDLPAGGLLKVIATDPSTRRDIPKFCLFLGHELLDQQEEAGTYLYWIRKKTE</sequence>
<dbReference type="GO" id="GO:0097163">
    <property type="term" value="F:sulfur carrier activity"/>
    <property type="evidence" value="ECO:0007669"/>
    <property type="project" value="UniProtKB-UniRule"/>
</dbReference>
<evidence type="ECO:0000256" key="2">
    <source>
        <dbReference type="ARBA" id="ARBA00022490"/>
    </source>
</evidence>
<dbReference type="PROSITE" id="PS01148">
    <property type="entry name" value="UPF0033"/>
    <property type="match status" value="1"/>
</dbReference>
<dbReference type="EMBL" id="FNFD01000003">
    <property type="protein sequence ID" value="SDJ91541.1"/>
    <property type="molecule type" value="Genomic_DNA"/>
</dbReference>
<comment type="function">
    <text evidence="3">Sulfur carrier protein which probably makes part of a sulfur-relay system.</text>
</comment>
<dbReference type="Gene3D" id="3.30.110.40">
    <property type="entry name" value="TusA-like domain"/>
    <property type="match status" value="1"/>
</dbReference>
<dbReference type="InterPro" id="IPR022931">
    <property type="entry name" value="Sulphur_carrier_TusA"/>
</dbReference>
<dbReference type="InterPro" id="IPR001455">
    <property type="entry name" value="TusA-like"/>
</dbReference>
<dbReference type="STRING" id="137658.SAMN05216186_103228"/>
<dbReference type="PANTHER" id="PTHR33279">
    <property type="entry name" value="SULFUR CARRIER PROTEIN YEDF-RELATED"/>
    <property type="match status" value="1"/>
</dbReference>
<gene>
    <name evidence="3" type="primary">tusA</name>
    <name evidence="5" type="ORF">SAMN05216186_103228</name>
</gene>
<name>A0A1G8XLT8_9PSED</name>
<dbReference type="PANTHER" id="PTHR33279:SF2">
    <property type="entry name" value="SULFUR CARRIER PROTEIN TUSA"/>
    <property type="match status" value="1"/>
</dbReference>
<reference evidence="5 6" key="1">
    <citation type="submission" date="2016-10" db="EMBL/GenBank/DDBJ databases">
        <authorList>
            <person name="de Groot N.N."/>
        </authorList>
    </citation>
    <scope>NUCLEOTIDE SEQUENCE [LARGE SCALE GENOMIC DNA]</scope>
    <source>
        <strain evidence="5 6">JCM 21544</strain>
    </source>
</reference>
<proteinExistence type="inferred from homology"/>
<dbReference type="OrthoDB" id="9797352at2"/>
<accession>A0A1G8XLT8</accession>
<keyword evidence="2 3" id="KW-0963">Cytoplasm</keyword>
<dbReference type="HAMAP" id="MF_00413">
    <property type="entry name" value="Thiourid_synth_A"/>
    <property type="match status" value="1"/>
</dbReference>
<dbReference type="AlphaFoldDB" id="A0A1G8XLT8"/>
<evidence type="ECO:0000259" key="4">
    <source>
        <dbReference type="PROSITE" id="PS01148"/>
    </source>
</evidence>
<evidence type="ECO:0000313" key="5">
    <source>
        <dbReference type="EMBL" id="SDJ91541.1"/>
    </source>
</evidence>
<feature type="domain" description="UPF0033" evidence="4">
    <location>
        <begin position="13"/>
        <end position="37"/>
    </location>
</feature>
<dbReference type="GO" id="GO:0005737">
    <property type="term" value="C:cytoplasm"/>
    <property type="evidence" value="ECO:0007669"/>
    <property type="project" value="UniProtKB-SubCell"/>
</dbReference>
<comment type="similarity">
    <text evidence="1 3">Belongs to the sulfur carrier protein TusA family.</text>
</comment>
<evidence type="ECO:0000313" key="6">
    <source>
        <dbReference type="Proteomes" id="UP000198706"/>
    </source>
</evidence>
<feature type="active site" description="Cysteine persulfide intermediate" evidence="3">
    <location>
        <position position="20"/>
    </location>
</feature>
<dbReference type="Proteomes" id="UP000198706">
    <property type="component" value="Unassembled WGS sequence"/>
</dbReference>
<evidence type="ECO:0000256" key="1">
    <source>
        <dbReference type="ARBA" id="ARBA00008984"/>
    </source>
</evidence>
<evidence type="ECO:0000256" key="3">
    <source>
        <dbReference type="HAMAP-Rule" id="MF_00413"/>
    </source>
</evidence>
<comment type="subcellular location">
    <subcellularLocation>
        <location evidence="3">Cytoplasm</location>
    </subcellularLocation>
</comment>
<protein>
    <recommendedName>
        <fullName evidence="3">Sulfur carrier protein TusA</fullName>
    </recommendedName>
</protein>
<dbReference type="CDD" id="cd03423">
    <property type="entry name" value="SirA"/>
    <property type="match status" value="1"/>
</dbReference>
<dbReference type="NCBIfam" id="NF001423">
    <property type="entry name" value="PRK00299.1"/>
    <property type="match status" value="1"/>
</dbReference>
<dbReference type="Pfam" id="PF01206">
    <property type="entry name" value="TusA"/>
    <property type="match status" value="1"/>
</dbReference>
<keyword evidence="6" id="KW-1185">Reference proteome</keyword>
<dbReference type="RefSeq" id="WP_084333849.1">
    <property type="nucleotide sequence ID" value="NZ_CBKZNZ010000074.1"/>
</dbReference>
<organism evidence="5 6">
    <name type="scientific">Pseudomonas indica</name>
    <dbReference type="NCBI Taxonomy" id="137658"/>
    <lineage>
        <taxon>Bacteria</taxon>
        <taxon>Pseudomonadati</taxon>
        <taxon>Pseudomonadota</taxon>
        <taxon>Gammaproteobacteria</taxon>
        <taxon>Pseudomonadales</taxon>
        <taxon>Pseudomonadaceae</taxon>
        <taxon>Pseudomonas</taxon>
    </lineage>
</organism>